<evidence type="ECO:0000313" key="4">
    <source>
        <dbReference type="Proteomes" id="UP000282551"/>
    </source>
</evidence>
<keyword evidence="2" id="KW-0812">Transmembrane</keyword>
<evidence type="ECO:0000256" key="2">
    <source>
        <dbReference type="SAM" id="Phobius"/>
    </source>
</evidence>
<proteinExistence type="predicted"/>
<evidence type="ECO:0000256" key="1">
    <source>
        <dbReference type="SAM" id="MobiDB-lite"/>
    </source>
</evidence>
<dbReference type="AlphaFoldDB" id="A0A3S4RC53"/>
<keyword evidence="4" id="KW-1185">Reference proteome</keyword>
<name>A0A3S4RC53_MYCCI</name>
<dbReference type="OrthoDB" id="5187941at2"/>
<keyword evidence="2" id="KW-0472">Membrane</keyword>
<feature type="region of interest" description="Disordered" evidence="1">
    <location>
        <begin position="70"/>
        <end position="99"/>
    </location>
</feature>
<reference evidence="3 4" key="1">
    <citation type="submission" date="2018-12" db="EMBL/GenBank/DDBJ databases">
        <authorList>
            <consortium name="Pathogen Informatics"/>
        </authorList>
    </citation>
    <scope>NUCLEOTIDE SEQUENCE [LARGE SCALE GENOMIC DNA]</scope>
    <source>
        <strain evidence="3 4">NCTC10485</strain>
    </source>
</reference>
<sequence>MSTTRRRRWALIALVAVAAGACLALSWWQWTRYESTSGTFQNLGYAMQWPFFAAFCVIAYRKFIRLEEAPPQPDDQAAPTEIPADLLPQRPTADPRDIDDPVLREYNAYLAELAHHDGELADDDDDRQDRTTA</sequence>
<dbReference type="Proteomes" id="UP000282551">
    <property type="component" value="Chromosome"/>
</dbReference>
<keyword evidence="2" id="KW-1133">Transmembrane helix</keyword>
<gene>
    <name evidence="3" type="ORF">NCTC10485_01337</name>
</gene>
<accession>A0A3S4RC53</accession>
<evidence type="ECO:0000313" key="3">
    <source>
        <dbReference type="EMBL" id="VEG46913.1"/>
    </source>
</evidence>
<dbReference type="PROSITE" id="PS51257">
    <property type="entry name" value="PROKAR_LIPOPROTEIN"/>
    <property type="match status" value="1"/>
</dbReference>
<protein>
    <submittedName>
        <fullName evidence="3">Glucitol operon activator</fullName>
    </submittedName>
</protein>
<dbReference type="EMBL" id="LR134355">
    <property type="protein sequence ID" value="VEG46913.1"/>
    <property type="molecule type" value="Genomic_DNA"/>
</dbReference>
<feature type="transmembrane region" description="Helical" evidence="2">
    <location>
        <begin position="40"/>
        <end position="60"/>
    </location>
</feature>
<dbReference type="RefSeq" id="WP_126332998.1">
    <property type="nucleotide sequence ID" value="NZ_AP022604.1"/>
</dbReference>
<organism evidence="3 4">
    <name type="scientific">Mycolicibacterium chitae</name>
    <name type="common">Mycobacterium chitae</name>
    <dbReference type="NCBI Taxonomy" id="1792"/>
    <lineage>
        <taxon>Bacteria</taxon>
        <taxon>Bacillati</taxon>
        <taxon>Actinomycetota</taxon>
        <taxon>Actinomycetes</taxon>
        <taxon>Mycobacteriales</taxon>
        <taxon>Mycobacteriaceae</taxon>
        <taxon>Mycolicibacterium</taxon>
    </lineage>
</organism>